<dbReference type="PRINTS" id="PR00111">
    <property type="entry name" value="ABHYDROLASE"/>
</dbReference>
<evidence type="ECO:0000313" key="2">
    <source>
        <dbReference type="EMBL" id="OFI36199.1"/>
    </source>
</evidence>
<evidence type="ECO:0000313" key="3">
    <source>
        <dbReference type="Proteomes" id="UP000176037"/>
    </source>
</evidence>
<dbReference type="RefSeq" id="WP_070174606.1">
    <property type="nucleotide sequence ID" value="NZ_BMJR01000007.1"/>
</dbReference>
<dbReference type="Proteomes" id="UP000176037">
    <property type="component" value="Unassembled WGS sequence"/>
</dbReference>
<dbReference type="Gene3D" id="3.40.50.1820">
    <property type="entry name" value="alpha/beta hydrolase"/>
    <property type="match status" value="1"/>
</dbReference>
<accession>A0A1E8FJS9</accession>
<dbReference type="AlphaFoldDB" id="A0A1E8FJS9"/>
<sequence length="286" mass="31598">MSSQQQIESSHQIELTVGSTQYSIHYHDCGSGENVVVMLHGSGPGTTAWANFNGNITPLTDAGYRVILMDCPGWGKSSPLVCQTSRSDLNATILMALLDELAIGKVDLVGNSMGGHVAVAFTLAYPEIVNKLVLMGGGTGGKSLFQPTPAEGIKRLQKVYREPTLENLRAMMDIFVFDPSALTEDMLEARLAAIQAYPEHLQNFVRSQSLYPAQFPDVNHRLAEIACPTLIVWGREDQFVPLDIGFRLVAGIPHAELHVFNHCGHWVQWEKRTRFNNLLLNFLLPE</sequence>
<keyword evidence="3" id="KW-1185">Reference proteome</keyword>
<dbReference type="PANTHER" id="PTHR43689:SF8">
    <property type="entry name" value="ALPHA_BETA-HYDROLASES SUPERFAMILY PROTEIN"/>
    <property type="match status" value="1"/>
</dbReference>
<dbReference type="SUPFAM" id="SSF53474">
    <property type="entry name" value="alpha/beta-Hydrolases"/>
    <property type="match status" value="1"/>
</dbReference>
<dbReference type="GO" id="GO:0016787">
    <property type="term" value="F:hydrolase activity"/>
    <property type="evidence" value="ECO:0007669"/>
    <property type="project" value="UniProtKB-KW"/>
</dbReference>
<name>A0A1E8FJS9_9ALTE</name>
<feature type="domain" description="AB hydrolase-1" evidence="1">
    <location>
        <begin position="34"/>
        <end position="271"/>
    </location>
</feature>
<dbReference type="EMBL" id="MJIC01000002">
    <property type="protein sequence ID" value="OFI36199.1"/>
    <property type="molecule type" value="Genomic_DNA"/>
</dbReference>
<gene>
    <name evidence="2" type="ORF">BFC17_08735</name>
</gene>
<dbReference type="OrthoDB" id="9780765at2"/>
<organism evidence="2 3">
    <name type="scientific">Alteromonas lipolytica</name>
    <dbReference type="NCBI Taxonomy" id="1856405"/>
    <lineage>
        <taxon>Bacteria</taxon>
        <taxon>Pseudomonadati</taxon>
        <taxon>Pseudomonadota</taxon>
        <taxon>Gammaproteobacteria</taxon>
        <taxon>Alteromonadales</taxon>
        <taxon>Alteromonadaceae</taxon>
        <taxon>Alteromonas/Salinimonas group</taxon>
        <taxon>Alteromonas</taxon>
    </lineage>
</organism>
<reference evidence="2 3" key="1">
    <citation type="submission" date="2016-09" db="EMBL/GenBank/DDBJ databases">
        <title>Alteromonas lipolytica, a new species isolated from sea water.</title>
        <authorList>
            <person name="Wu Y.-H."/>
            <person name="Cheng H."/>
            <person name="Xu X.-W."/>
        </authorList>
    </citation>
    <scope>NUCLEOTIDE SEQUENCE [LARGE SCALE GENOMIC DNA]</scope>
    <source>
        <strain evidence="2 3">JW12</strain>
    </source>
</reference>
<comment type="caution">
    <text evidence="2">The sequence shown here is derived from an EMBL/GenBank/DDBJ whole genome shotgun (WGS) entry which is preliminary data.</text>
</comment>
<dbReference type="InterPro" id="IPR029058">
    <property type="entry name" value="AB_hydrolase_fold"/>
</dbReference>
<dbReference type="PRINTS" id="PR00412">
    <property type="entry name" value="EPOXHYDRLASE"/>
</dbReference>
<evidence type="ECO:0000259" key="1">
    <source>
        <dbReference type="Pfam" id="PF00561"/>
    </source>
</evidence>
<keyword evidence="2" id="KW-0378">Hydrolase</keyword>
<dbReference type="InterPro" id="IPR000639">
    <property type="entry name" value="Epox_hydrolase-like"/>
</dbReference>
<proteinExistence type="predicted"/>
<dbReference type="InterPro" id="IPR000073">
    <property type="entry name" value="AB_hydrolase_1"/>
</dbReference>
<protein>
    <submittedName>
        <fullName evidence="2">2-hydroxy-6-oxo-6-phenylhexa-2,4-dienoate hydrolase</fullName>
    </submittedName>
</protein>
<dbReference type="PANTHER" id="PTHR43689">
    <property type="entry name" value="HYDROLASE"/>
    <property type="match status" value="1"/>
</dbReference>
<dbReference type="Pfam" id="PF00561">
    <property type="entry name" value="Abhydrolase_1"/>
    <property type="match status" value="1"/>
</dbReference>
<dbReference type="STRING" id="1856405.BFC17_08735"/>